<evidence type="ECO:0000256" key="6">
    <source>
        <dbReference type="ARBA" id="ARBA00022670"/>
    </source>
</evidence>
<evidence type="ECO:0000256" key="2">
    <source>
        <dbReference type="ARBA" id="ARBA00002039"/>
    </source>
</evidence>
<dbReference type="GO" id="GO:0008241">
    <property type="term" value="F:peptidyl-dipeptidase activity"/>
    <property type="evidence" value="ECO:0007669"/>
    <property type="project" value="UniProtKB-EC"/>
</dbReference>
<evidence type="ECO:0000256" key="8">
    <source>
        <dbReference type="ARBA" id="ARBA00022825"/>
    </source>
</evidence>
<dbReference type="SUPFAM" id="SSF52317">
    <property type="entry name" value="Class I glutamine amidotransferase-like"/>
    <property type="match status" value="1"/>
</dbReference>
<dbReference type="RefSeq" id="WP_090041892.1">
    <property type="nucleotide sequence ID" value="NZ_FOKI01000020.1"/>
</dbReference>
<dbReference type="GO" id="GO:0008236">
    <property type="term" value="F:serine-type peptidase activity"/>
    <property type="evidence" value="ECO:0007669"/>
    <property type="project" value="UniProtKB-KW"/>
</dbReference>
<dbReference type="EC" id="3.4.15.6" evidence="4"/>
<accession>A0A1I0ZFA5</accession>
<evidence type="ECO:0000313" key="10">
    <source>
        <dbReference type="EMBL" id="SFB24305.1"/>
    </source>
</evidence>
<feature type="active site" description="Charge relay system" evidence="9">
    <location>
        <position position="200"/>
    </location>
</feature>
<dbReference type="STRING" id="84698.SAMN04488528_102048"/>
<evidence type="ECO:0000256" key="1">
    <source>
        <dbReference type="ARBA" id="ARBA00001092"/>
    </source>
</evidence>
<evidence type="ECO:0000256" key="7">
    <source>
        <dbReference type="ARBA" id="ARBA00022801"/>
    </source>
</evidence>
<keyword evidence="7" id="KW-0378">Hydrolase</keyword>
<protein>
    <recommendedName>
        <fullName evidence="5">Cyanophycinase</fullName>
        <ecNumber evidence="4">3.4.15.6</ecNumber>
    </recommendedName>
</protein>
<evidence type="ECO:0000256" key="4">
    <source>
        <dbReference type="ARBA" id="ARBA00013115"/>
    </source>
</evidence>
<keyword evidence="11" id="KW-1185">Reference proteome</keyword>
<dbReference type="EMBL" id="FOKI01000020">
    <property type="protein sequence ID" value="SFB24305.1"/>
    <property type="molecule type" value="Genomic_DNA"/>
</dbReference>
<dbReference type="PANTHER" id="PTHR36175:SF1">
    <property type="entry name" value="CYANOPHYCINASE"/>
    <property type="match status" value="1"/>
</dbReference>
<feature type="active site" description="Charge relay system" evidence="9">
    <location>
        <position position="173"/>
    </location>
</feature>
<evidence type="ECO:0000256" key="9">
    <source>
        <dbReference type="PIRSR" id="PIRSR032067-1"/>
    </source>
</evidence>
<dbReference type="Pfam" id="PF03575">
    <property type="entry name" value="Peptidase_S51"/>
    <property type="match status" value="1"/>
</dbReference>
<proteinExistence type="inferred from homology"/>
<dbReference type="InterPro" id="IPR029062">
    <property type="entry name" value="Class_I_gatase-like"/>
</dbReference>
<dbReference type="Gene3D" id="3.40.50.880">
    <property type="match status" value="1"/>
</dbReference>
<evidence type="ECO:0000313" key="11">
    <source>
        <dbReference type="Proteomes" id="UP000198619"/>
    </source>
</evidence>
<dbReference type="OrthoDB" id="9799980at2"/>
<gene>
    <name evidence="10" type="ORF">SAMN04488528_102048</name>
</gene>
<dbReference type="PANTHER" id="PTHR36175">
    <property type="entry name" value="CYANOPHYCINASE"/>
    <property type="match status" value="1"/>
</dbReference>
<dbReference type="PIRSF" id="PIRSF032067">
    <property type="entry name" value="Cyanophycinase"/>
    <property type="match status" value="1"/>
</dbReference>
<dbReference type="GO" id="GO:0006508">
    <property type="term" value="P:proteolysis"/>
    <property type="evidence" value="ECO:0007669"/>
    <property type="project" value="UniProtKB-KW"/>
</dbReference>
<dbReference type="InterPro" id="IPR011811">
    <property type="entry name" value="Peptidase_S51_cyanophycinase"/>
</dbReference>
<organism evidence="10 11">
    <name type="scientific">Clostridium frigidicarnis</name>
    <dbReference type="NCBI Taxonomy" id="84698"/>
    <lineage>
        <taxon>Bacteria</taxon>
        <taxon>Bacillati</taxon>
        <taxon>Bacillota</taxon>
        <taxon>Clostridia</taxon>
        <taxon>Eubacteriales</taxon>
        <taxon>Clostridiaceae</taxon>
        <taxon>Clostridium</taxon>
    </lineage>
</organism>
<feature type="active site" description="Charge relay system" evidence="9">
    <location>
        <position position="131"/>
    </location>
</feature>
<comment type="catalytic activity">
    <reaction evidence="1">
        <text>[L-4-(L-arginin-2-N-yl)aspartate](n) + H2O = [L-4-(L-arginin-2-N-yl)aspartate](n-1) + L-4-(L-arginin-2-N-yl)aspartate</text>
        <dbReference type="Rhea" id="RHEA:12845"/>
        <dbReference type="Rhea" id="RHEA-COMP:13728"/>
        <dbReference type="Rhea" id="RHEA-COMP:13734"/>
        <dbReference type="ChEBI" id="CHEBI:15377"/>
        <dbReference type="ChEBI" id="CHEBI:137986"/>
        <dbReference type="ChEBI" id="CHEBI:137991"/>
        <dbReference type="EC" id="3.4.15.6"/>
    </reaction>
</comment>
<sequence length="276" mass="30023">MKEIIKGKLIIIGGAEDKEGNKEILKIVRDSIDKNTGELVIATIATTNPKEAGDKYNELFSNLGVKNISILDVQSREEAHREEKISLVKNAKLIFFTGGDQLRITSIVGGTPLHKELKDAYSKGCIFAGTSAGASVMSSTMVVNGDDEESPKKCTLKMAPGLGLIDRVIIDQHFAQRGRIGRLLGGVAENPDVLGIGIDEDTAIIVDNDGKFTIMGSGAVYVIDGSCISYSNVSEQNQDEVLSMFNVKMHILKEGNNFNLLTRKPLEEERLNNENN</sequence>
<name>A0A1I0ZFA5_9CLOT</name>
<comment type="function">
    <text evidence="2">Exopeptidase that catalyzes the hydrolytic cleavage of multi-L-arginyl-poly-L-aspartic acid (cyanophycin; a water-insoluble reserve polymer) into aspartate-arginine dipeptides.</text>
</comment>
<comment type="similarity">
    <text evidence="3">Belongs to the peptidase S51 family.</text>
</comment>
<dbReference type="InterPro" id="IPR005320">
    <property type="entry name" value="Peptidase_S51"/>
</dbReference>
<keyword evidence="6" id="KW-0645">Protease</keyword>
<evidence type="ECO:0000256" key="3">
    <source>
        <dbReference type="ARBA" id="ARBA00006534"/>
    </source>
</evidence>
<dbReference type="AlphaFoldDB" id="A0A1I0ZFA5"/>
<evidence type="ECO:0000256" key="5">
    <source>
        <dbReference type="ARBA" id="ARBA00015719"/>
    </source>
</evidence>
<reference evidence="10 11" key="1">
    <citation type="submission" date="2016-10" db="EMBL/GenBank/DDBJ databases">
        <authorList>
            <person name="de Groot N.N."/>
        </authorList>
    </citation>
    <scope>NUCLEOTIDE SEQUENCE [LARGE SCALE GENOMIC DNA]</scope>
    <source>
        <strain evidence="10 11">DSM 12271</strain>
    </source>
</reference>
<keyword evidence="8" id="KW-0720">Serine protease</keyword>
<dbReference type="NCBIfam" id="TIGR02069">
    <property type="entry name" value="cyanophycinase"/>
    <property type="match status" value="1"/>
</dbReference>
<dbReference type="CDD" id="cd03145">
    <property type="entry name" value="GAT1_cyanophycinase"/>
    <property type="match status" value="1"/>
</dbReference>
<dbReference type="Proteomes" id="UP000198619">
    <property type="component" value="Unassembled WGS sequence"/>
</dbReference>